<evidence type="ECO:0000313" key="2">
    <source>
        <dbReference type="EMBL" id="TCT25105.1"/>
    </source>
</evidence>
<dbReference type="Pfam" id="PF19823">
    <property type="entry name" value="DUF6305"/>
    <property type="match status" value="1"/>
</dbReference>
<dbReference type="EMBL" id="SMAN01000004">
    <property type="protein sequence ID" value="TCT25105.1"/>
    <property type="molecule type" value="Genomic_DNA"/>
</dbReference>
<reference evidence="2 3" key="1">
    <citation type="submission" date="2019-03" db="EMBL/GenBank/DDBJ databases">
        <title>Genomic Encyclopedia of Type Strains, Phase IV (KMG-IV): sequencing the most valuable type-strain genomes for metagenomic binning, comparative biology and taxonomic classification.</title>
        <authorList>
            <person name="Goeker M."/>
        </authorList>
    </citation>
    <scope>NUCLEOTIDE SEQUENCE [LARGE SCALE GENOMIC DNA]</scope>
    <source>
        <strain evidence="2 3">DSM 25894</strain>
    </source>
</reference>
<feature type="domain" description="DUF6305" evidence="1">
    <location>
        <begin position="43"/>
        <end position="195"/>
    </location>
</feature>
<dbReference type="OrthoDB" id="2691990at2"/>
<dbReference type="RefSeq" id="WP_132371264.1">
    <property type="nucleotide sequence ID" value="NZ_SMAN01000004.1"/>
</dbReference>
<proteinExistence type="predicted"/>
<comment type="caution">
    <text evidence="2">The sequence shown here is derived from an EMBL/GenBank/DDBJ whole genome shotgun (WGS) entry which is preliminary data.</text>
</comment>
<gene>
    <name evidence="2" type="ORF">EDD68_104180</name>
</gene>
<accession>A0A4R3N7I6</accession>
<evidence type="ECO:0000313" key="3">
    <source>
        <dbReference type="Proteomes" id="UP000294650"/>
    </source>
</evidence>
<dbReference type="InterPro" id="IPR046272">
    <property type="entry name" value="DUF6305"/>
</dbReference>
<sequence>MKKFIGIFVLSLLAVLFGIYQSASGLKEYTPMWPNLPAPIGSEPILITSAGQGAEGAVTHLMVKRLNLNANYRPRALATDIYDYETILIYIGYSKNGVKNAFRNFKEEKERIKRIVTFANHQEIPVILIHPGGSMRDDSRTIELIKEVLPLSDYFIGKRKMDHGKDVLEMSIQHKIPITLVKETRDMLTPLNSVFR</sequence>
<protein>
    <recommendedName>
        <fullName evidence="1">DUF6305 domain-containing protein</fullName>
    </recommendedName>
</protein>
<evidence type="ECO:0000259" key="1">
    <source>
        <dbReference type="Pfam" id="PF19823"/>
    </source>
</evidence>
<organism evidence="2 3">
    <name type="scientific">Melghiribacillus thermohalophilus</name>
    <dbReference type="NCBI Taxonomy" id="1324956"/>
    <lineage>
        <taxon>Bacteria</taxon>
        <taxon>Bacillati</taxon>
        <taxon>Bacillota</taxon>
        <taxon>Bacilli</taxon>
        <taxon>Bacillales</taxon>
        <taxon>Bacillaceae</taxon>
        <taxon>Melghiribacillus</taxon>
    </lineage>
</organism>
<dbReference type="AlphaFoldDB" id="A0A4R3N7I6"/>
<name>A0A4R3N7I6_9BACI</name>
<keyword evidence="3" id="KW-1185">Reference proteome</keyword>
<dbReference type="Proteomes" id="UP000294650">
    <property type="component" value="Unassembled WGS sequence"/>
</dbReference>